<dbReference type="SMART" id="SM00855">
    <property type="entry name" value="PGAM"/>
    <property type="match status" value="1"/>
</dbReference>
<dbReference type="CDD" id="cd07067">
    <property type="entry name" value="HP_PGM_like"/>
    <property type="match status" value="1"/>
</dbReference>
<reference evidence="3" key="1">
    <citation type="submission" date="2018-05" db="EMBL/GenBank/DDBJ databases">
        <authorList>
            <person name="Li X."/>
        </authorList>
    </citation>
    <scope>NUCLEOTIDE SEQUENCE [LARGE SCALE GENOMIC DNA]</scope>
    <source>
        <strain evidence="3">HKS-05</strain>
    </source>
</reference>
<dbReference type="PANTHER" id="PTHR20935:SF1">
    <property type="entry name" value="SLL1549 PROTEIN"/>
    <property type="match status" value="1"/>
</dbReference>
<keyword evidence="3" id="KW-1185">Reference proteome</keyword>
<proteinExistence type="predicted"/>
<organism evidence="2 3">
    <name type="scientific">Phenylobacterium hankyongense</name>
    <dbReference type="NCBI Taxonomy" id="1813876"/>
    <lineage>
        <taxon>Bacteria</taxon>
        <taxon>Pseudomonadati</taxon>
        <taxon>Pseudomonadota</taxon>
        <taxon>Alphaproteobacteria</taxon>
        <taxon>Caulobacterales</taxon>
        <taxon>Caulobacteraceae</taxon>
        <taxon>Phenylobacterium</taxon>
    </lineage>
</organism>
<dbReference type="InterPro" id="IPR051021">
    <property type="entry name" value="Mito_Ser/Thr_phosphatase"/>
</dbReference>
<dbReference type="EMBL" id="QFYP01000001">
    <property type="protein sequence ID" value="RAK59954.1"/>
    <property type="molecule type" value="Genomic_DNA"/>
</dbReference>
<name>A0A328B297_9CAUL</name>
<dbReference type="OrthoDB" id="9810154at2"/>
<dbReference type="RefSeq" id="WP_111457247.1">
    <property type="nucleotide sequence ID" value="NZ_QFYP01000001.1"/>
</dbReference>
<protein>
    <submittedName>
        <fullName evidence="2">Histidine phosphatase family protein</fullName>
    </submittedName>
</protein>
<dbReference type="AlphaFoldDB" id="A0A328B297"/>
<dbReference type="Gene3D" id="3.40.50.1240">
    <property type="entry name" value="Phosphoglycerate mutase-like"/>
    <property type="match status" value="1"/>
</dbReference>
<dbReference type="Pfam" id="PF00300">
    <property type="entry name" value="His_Phos_1"/>
    <property type="match status" value="1"/>
</dbReference>
<dbReference type="SUPFAM" id="SSF53254">
    <property type="entry name" value="Phosphoglycerate mutase-like"/>
    <property type="match status" value="1"/>
</dbReference>
<dbReference type="InterPro" id="IPR029033">
    <property type="entry name" value="His_PPase_superfam"/>
</dbReference>
<dbReference type="Proteomes" id="UP000249842">
    <property type="component" value="Unassembled WGS sequence"/>
</dbReference>
<evidence type="ECO:0000313" key="2">
    <source>
        <dbReference type="EMBL" id="RAK59954.1"/>
    </source>
</evidence>
<keyword evidence="1" id="KW-0378">Hydrolase</keyword>
<dbReference type="GO" id="GO:0016787">
    <property type="term" value="F:hydrolase activity"/>
    <property type="evidence" value="ECO:0007669"/>
    <property type="project" value="UniProtKB-KW"/>
</dbReference>
<accession>A0A328B297</accession>
<evidence type="ECO:0000256" key="1">
    <source>
        <dbReference type="ARBA" id="ARBA00022801"/>
    </source>
</evidence>
<comment type="caution">
    <text evidence="2">The sequence shown here is derived from an EMBL/GenBank/DDBJ whole genome shotgun (WGS) entry which is preliminary data.</text>
</comment>
<gene>
    <name evidence="2" type="ORF">DJ021_09125</name>
</gene>
<evidence type="ECO:0000313" key="3">
    <source>
        <dbReference type="Proteomes" id="UP000249842"/>
    </source>
</evidence>
<dbReference type="PANTHER" id="PTHR20935">
    <property type="entry name" value="PHOSPHOGLYCERATE MUTASE-RELATED"/>
    <property type="match status" value="1"/>
</dbReference>
<sequence>MDRLILFRHGKAEQESVSGDDFDRRLSPRGVRESAEMGGSLANLGLKPDLALVSPAARTRETWAAAEPAFPAAEVRCDDDLYHADPGTIRRVAEHGGRDRATVMVVGHNPGLQELAVRLLMEGGAPPSLVARAQRQFPTAAAAVFLFDAAGRPAFDGLFYPERGD</sequence>
<dbReference type="InterPro" id="IPR013078">
    <property type="entry name" value="His_Pase_superF_clade-1"/>
</dbReference>